<sequence length="73" mass="8563">MGRHRGFLSPSSRSRNLLPALTLPQSLQPHILTTFLFTTYLQQNSQRLLMKKLKKYSFNQLFQTDEDVLLKPE</sequence>
<name>A0A7N0RDD9_KALFE</name>
<organism evidence="1 2">
    <name type="scientific">Kalanchoe fedtschenkoi</name>
    <name type="common">Lavender scallops</name>
    <name type="synonym">South American air plant</name>
    <dbReference type="NCBI Taxonomy" id="63787"/>
    <lineage>
        <taxon>Eukaryota</taxon>
        <taxon>Viridiplantae</taxon>
        <taxon>Streptophyta</taxon>
        <taxon>Embryophyta</taxon>
        <taxon>Tracheophyta</taxon>
        <taxon>Spermatophyta</taxon>
        <taxon>Magnoliopsida</taxon>
        <taxon>eudicotyledons</taxon>
        <taxon>Gunneridae</taxon>
        <taxon>Pentapetalae</taxon>
        <taxon>Saxifragales</taxon>
        <taxon>Crassulaceae</taxon>
        <taxon>Kalanchoe</taxon>
    </lineage>
</organism>
<protein>
    <submittedName>
        <fullName evidence="1">Uncharacterized protein</fullName>
    </submittedName>
</protein>
<dbReference type="EnsemblPlants" id="Kaladp0008s0730.1.v1.1">
    <property type="protein sequence ID" value="Kaladp0008s0730.1.v1.1"/>
    <property type="gene ID" value="Kaladp0008s0730.v1.1"/>
</dbReference>
<evidence type="ECO:0000313" key="1">
    <source>
        <dbReference type="EnsemblPlants" id="Kaladp0008s0730.1.v1.1"/>
    </source>
</evidence>
<dbReference type="Gramene" id="Kaladp0008s0730.1.v1.1">
    <property type="protein sequence ID" value="Kaladp0008s0730.1.v1.1"/>
    <property type="gene ID" value="Kaladp0008s0730.v1.1"/>
</dbReference>
<dbReference type="Proteomes" id="UP000594263">
    <property type="component" value="Unplaced"/>
</dbReference>
<accession>A0A7N0RDD9</accession>
<reference evidence="1" key="1">
    <citation type="submission" date="2021-01" db="UniProtKB">
        <authorList>
            <consortium name="EnsemblPlants"/>
        </authorList>
    </citation>
    <scope>IDENTIFICATION</scope>
</reference>
<evidence type="ECO:0000313" key="2">
    <source>
        <dbReference type="Proteomes" id="UP000594263"/>
    </source>
</evidence>
<dbReference type="AlphaFoldDB" id="A0A7N0RDD9"/>
<keyword evidence="2" id="KW-1185">Reference proteome</keyword>
<proteinExistence type="predicted"/>